<proteinExistence type="inferred from homology"/>
<evidence type="ECO:0000256" key="10">
    <source>
        <dbReference type="ARBA" id="ARBA00023180"/>
    </source>
</evidence>
<dbReference type="InterPro" id="IPR017452">
    <property type="entry name" value="GPCR_Rhodpsn_7TM"/>
</dbReference>
<feature type="compositionally biased region" description="Polar residues" evidence="14">
    <location>
        <begin position="470"/>
        <end position="480"/>
    </location>
</feature>
<evidence type="ECO:0000256" key="2">
    <source>
        <dbReference type="ARBA" id="ARBA00022475"/>
    </source>
</evidence>
<evidence type="ECO:0000256" key="7">
    <source>
        <dbReference type="ARBA" id="ARBA00023136"/>
    </source>
</evidence>
<dbReference type="GO" id="GO:0005000">
    <property type="term" value="F:vasopressin receptor activity"/>
    <property type="evidence" value="ECO:0007669"/>
    <property type="project" value="InterPro"/>
</dbReference>
<dbReference type="InterPro" id="IPR019734">
    <property type="entry name" value="TPR_rpt"/>
</dbReference>
<evidence type="ECO:0000259" key="15">
    <source>
        <dbReference type="PROSITE" id="PS50262"/>
    </source>
</evidence>
<evidence type="ECO:0000313" key="17">
    <source>
        <dbReference type="Proteomes" id="UP001311232"/>
    </source>
</evidence>
<dbReference type="InterPro" id="IPR000276">
    <property type="entry name" value="GPCR_Rhodpsn"/>
</dbReference>
<dbReference type="FunFam" id="1.20.1070.10:FF:000199">
    <property type="entry name" value="Gonadotropin-releasing hormone II receptor"/>
    <property type="match status" value="1"/>
</dbReference>
<gene>
    <name evidence="16" type="ORF">CRENBAI_003024</name>
</gene>
<feature type="transmembrane region" description="Helical" evidence="13">
    <location>
        <begin position="686"/>
        <end position="704"/>
    </location>
</feature>
<evidence type="ECO:0000313" key="16">
    <source>
        <dbReference type="EMBL" id="KAK5613012.1"/>
    </source>
</evidence>
<keyword evidence="11 13" id="KW-0807">Transducer</keyword>
<evidence type="ECO:0000256" key="11">
    <source>
        <dbReference type="ARBA" id="ARBA00023224"/>
    </source>
</evidence>
<accession>A0AAV9RVN9</accession>
<feature type="region of interest" description="Disordered" evidence="14">
    <location>
        <begin position="910"/>
        <end position="951"/>
    </location>
</feature>
<evidence type="ECO:0000256" key="13">
    <source>
        <dbReference type="RuleBase" id="RU046427"/>
    </source>
</evidence>
<dbReference type="Gene3D" id="1.25.40.10">
    <property type="entry name" value="Tetratricopeptide repeat domain"/>
    <property type="match status" value="2"/>
</dbReference>
<reference evidence="16 17" key="1">
    <citation type="submission" date="2021-06" db="EMBL/GenBank/DDBJ databases">
        <authorList>
            <person name="Palmer J.M."/>
        </authorList>
    </citation>
    <scope>NUCLEOTIDE SEQUENCE [LARGE SCALE GENOMIC DNA]</scope>
    <source>
        <strain evidence="16 17">MEX-2019</strain>
        <tissue evidence="16">Muscle</tissue>
    </source>
</reference>
<evidence type="ECO:0000256" key="5">
    <source>
        <dbReference type="ARBA" id="ARBA00022989"/>
    </source>
</evidence>
<feature type="transmembrane region" description="Helical" evidence="13">
    <location>
        <begin position="725"/>
        <end position="745"/>
    </location>
</feature>
<keyword evidence="5 13" id="KW-1133">Transmembrane helix</keyword>
<keyword evidence="8" id="KW-1015">Disulfide bond</keyword>
<dbReference type="PROSITE" id="PS50262">
    <property type="entry name" value="G_PROTEIN_RECEP_F1_2"/>
    <property type="match status" value="1"/>
</dbReference>
<dbReference type="AlphaFoldDB" id="A0AAV9RVN9"/>
<comment type="caution">
    <text evidence="13">Lacks conserved residue(s) required for the propagation of feature annotation.</text>
</comment>
<dbReference type="Pfam" id="PF14938">
    <property type="entry name" value="SNAP"/>
    <property type="match status" value="1"/>
</dbReference>
<feature type="domain" description="G-protein coupled receptors family 1 profile" evidence="15">
    <location>
        <begin position="623"/>
        <end position="887"/>
    </location>
</feature>
<keyword evidence="9 13" id="KW-0675">Receptor</keyword>
<feature type="region of interest" description="Disordered" evidence="14">
    <location>
        <begin position="517"/>
        <end position="559"/>
    </location>
</feature>
<dbReference type="PRINTS" id="PR00237">
    <property type="entry name" value="GPCRRHODOPSN"/>
</dbReference>
<dbReference type="EMBL" id="JAHHUM010001267">
    <property type="protein sequence ID" value="KAK5613012.1"/>
    <property type="molecule type" value="Genomic_DNA"/>
</dbReference>
<feature type="transmembrane region" description="Helical" evidence="13">
    <location>
        <begin position="775"/>
        <end position="798"/>
    </location>
</feature>
<dbReference type="GO" id="GO:0005886">
    <property type="term" value="C:plasma membrane"/>
    <property type="evidence" value="ECO:0007669"/>
    <property type="project" value="UniProtKB-SubCell"/>
</dbReference>
<dbReference type="SMART" id="SM00028">
    <property type="entry name" value="TPR"/>
    <property type="match status" value="6"/>
</dbReference>
<dbReference type="PRINTS" id="PR00896">
    <property type="entry name" value="VASOPRESSINR"/>
</dbReference>
<keyword evidence="2" id="KW-1003">Cell membrane</keyword>
<feature type="region of interest" description="Disordered" evidence="14">
    <location>
        <begin position="1"/>
        <end position="28"/>
    </location>
</feature>
<evidence type="ECO:0000256" key="8">
    <source>
        <dbReference type="ARBA" id="ARBA00023157"/>
    </source>
</evidence>
<keyword evidence="10 13" id="KW-0325">Glycoprotein</keyword>
<dbReference type="PANTHER" id="PTHR47050:SF1">
    <property type="entry name" value="TETRATRICOPEPTIDE REPEAT PROTEIN 24-LIKE"/>
    <property type="match status" value="1"/>
</dbReference>
<evidence type="ECO:0000256" key="9">
    <source>
        <dbReference type="ARBA" id="ARBA00023170"/>
    </source>
</evidence>
<keyword evidence="6 13" id="KW-0297">G-protein coupled receptor</keyword>
<feature type="transmembrane region" description="Helical" evidence="13">
    <location>
        <begin position="614"/>
        <end position="634"/>
    </location>
</feature>
<feature type="region of interest" description="Disordered" evidence="14">
    <location>
        <begin position="412"/>
        <end position="486"/>
    </location>
</feature>
<dbReference type="InterPro" id="IPR011990">
    <property type="entry name" value="TPR-like_helical_dom_sf"/>
</dbReference>
<comment type="caution">
    <text evidence="16">The sequence shown here is derived from an EMBL/GenBank/DDBJ whole genome shotgun (WGS) entry which is preliminary data.</text>
</comment>
<keyword evidence="17" id="KW-1185">Reference proteome</keyword>
<feature type="transmembrane region" description="Helical" evidence="13">
    <location>
        <begin position="834"/>
        <end position="856"/>
    </location>
</feature>
<dbReference type="InterPro" id="IPR001817">
    <property type="entry name" value="Vasoprsn_rcpt"/>
</dbReference>
<dbReference type="PANTHER" id="PTHR47050">
    <property type="entry name" value="TETRATRICOPEPTIDE REPEAT PROTEIN 24"/>
    <property type="match status" value="1"/>
</dbReference>
<dbReference type="Proteomes" id="UP001311232">
    <property type="component" value="Unassembled WGS sequence"/>
</dbReference>
<comment type="similarity">
    <text evidence="13">Belongs to the G-protein coupled receptor 1 family. Vasopressin/oxytocin receptor subfamily.</text>
</comment>
<evidence type="ECO:0000256" key="14">
    <source>
        <dbReference type="SAM" id="MobiDB-lite"/>
    </source>
</evidence>
<evidence type="ECO:0000256" key="1">
    <source>
        <dbReference type="ARBA" id="ARBA00004651"/>
    </source>
</evidence>
<keyword evidence="7 13" id="KW-0472">Membrane</keyword>
<organism evidence="16 17">
    <name type="scientific">Crenichthys baileyi</name>
    <name type="common">White River springfish</name>
    <dbReference type="NCBI Taxonomy" id="28760"/>
    <lineage>
        <taxon>Eukaryota</taxon>
        <taxon>Metazoa</taxon>
        <taxon>Chordata</taxon>
        <taxon>Craniata</taxon>
        <taxon>Vertebrata</taxon>
        <taxon>Euteleostomi</taxon>
        <taxon>Actinopterygii</taxon>
        <taxon>Neopterygii</taxon>
        <taxon>Teleostei</taxon>
        <taxon>Neoteleostei</taxon>
        <taxon>Acanthomorphata</taxon>
        <taxon>Ovalentaria</taxon>
        <taxon>Atherinomorphae</taxon>
        <taxon>Cyprinodontiformes</taxon>
        <taxon>Goodeidae</taxon>
        <taxon>Crenichthys</taxon>
    </lineage>
</organism>
<evidence type="ECO:0000256" key="6">
    <source>
        <dbReference type="ARBA" id="ARBA00023040"/>
    </source>
</evidence>
<comment type="subcellular location">
    <subcellularLocation>
        <location evidence="1 13">Cell membrane</location>
        <topology evidence="1 13">Multi-pass membrane protein</topology>
    </subcellularLocation>
</comment>
<dbReference type="InterPro" id="IPR024812">
    <property type="entry name" value="TPR_24"/>
</dbReference>
<feature type="compositionally biased region" description="Basic and acidic residues" evidence="14">
    <location>
        <begin position="452"/>
        <end position="469"/>
    </location>
</feature>
<dbReference type="Pfam" id="PF13424">
    <property type="entry name" value="TPR_12"/>
    <property type="match status" value="1"/>
</dbReference>
<keyword evidence="3" id="KW-0597">Phosphoprotein</keyword>
<dbReference type="Gene3D" id="1.20.1070.10">
    <property type="entry name" value="Rhodopsin 7-helix transmembrane proteins"/>
    <property type="match status" value="1"/>
</dbReference>
<evidence type="ECO:0000256" key="12">
    <source>
        <dbReference type="ARBA" id="ARBA00082552"/>
    </source>
</evidence>
<name>A0AAV9RVN9_9TELE</name>
<dbReference type="Pfam" id="PF00001">
    <property type="entry name" value="7tm_1"/>
    <property type="match status" value="1"/>
</dbReference>
<dbReference type="SUPFAM" id="SSF48452">
    <property type="entry name" value="TPR-like"/>
    <property type="match status" value="2"/>
</dbReference>
<sequence length="951" mass="105726">MASDASPPDEEEGKVMRRKQQKETADIEDLTSAGHKALQEGRPQDALSCFKQALKIAAQCHQLQDSRVLRACSFNLGAAYVEAGQPQKGLEFLRQAQSGPKAKRLPDLQFNMALAHNALGQSREATSCFLQAAQLYRSQGDGGSEGDTCMEMGRCYSRIQDWSSAAWSFLRGAESYKVASALDSAAAALKEAGSHMVQSDQFNHNDVKGRLTECLSLSNSVSDPSTLGDLYLSVGVSYCRIRCFQEALACFQRALDPASQIPPLLVKVLHNLGAALNSLGKFSSAVDYHRLAAGLYGSLGCHRDQARCFSNLAVACSQLGDDQEATESFILALQGFRDTGDHLAEVQVCELLAECYLRQKKLQKAVQLYIQALSALSYCKITHFSHLEDAEAVQDRLVDHLCAALQQSLTVTQRSRPGRTRPYSPHPHSSSVEQRVRKTDVEQSLAANQQLDEQRAESSQAERKGEESSGRQTAANQSRSPEGGVTETAHYMSLTPGLHRSEPSEKLHHGELWLDRQNPHTDSLASSPGQVECSPTTSVLGEHEEERRRTQNSGLRRRADSELLSRMSQNVSSLALPSSSVPPTPLNISQYPPLTNWEPPSFTRAAQFRVGATFFLFVFAACSNLALLTSVWCGRGRRLSSHLRPLMLSLASADLMMTFVVMPLDAVWNITVQWYGGDALCKLLCFLKLFAMHASAFILVVISLDRHHAILHPLDALSAHRRNRCMLLLAWSLSLLLASPQLFIFRTIRVDSADFTQCVSHGSFSHRWQETVYNMFHFITLYVIPLLMMICCYSCILLHINQQHLQDKAGESDLRRSGTDIIPKARMKTLKMTVVIVLSFIVCWTPYYLLGIWYWFQPDMLRVTPEYIHHALFVFGNLNTCCDPVIYGFYTPSFRADLAAFCYQTKSDQLPRSLDPLSARQGPHSGEEDQQPSSAHQALSDGPRRGQKNTI</sequence>
<evidence type="ECO:0000256" key="4">
    <source>
        <dbReference type="ARBA" id="ARBA00022692"/>
    </source>
</evidence>
<feature type="transmembrane region" description="Helical" evidence="13">
    <location>
        <begin position="646"/>
        <end position="666"/>
    </location>
</feature>
<dbReference type="SUPFAM" id="SSF81321">
    <property type="entry name" value="Family A G protein-coupled receptor-like"/>
    <property type="match status" value="1"/>
</dbReference>
<keyword evidence="4 13" id="KW-0812">Transmembrane</keyword>
<evidence type="ECO:0000256" key="3">
    <source>
        <dbReference type="ARBA" id="ARBA00022553"/>
    </source>
</evidence>
<feature type="compositionally biased region" description="Polar residues" evidence="14">
    <location>
        <begin position="520"/>
        <end position="539"/>
    </location>
</feature>
<protein>
    <recommendedName>
        <fullName evidence="12">Type II GnRH receptor</fullName>
    </recommendedName>
</protein>
<dbReference type="PROSITE" id="PS00237">
    <property type="entry name" value="G_PROTEIN_RECEP_F1_1"/>
    <property type="match status" value="1"/>
</dbReference>